<dbReference type="InParanoid" id="M0ZTK7"/>
<dbReference type="EnsemblPlants" id="PGSC0003DMT400007825">
    <property type="protein sequence ID" value="PGSC0003DMT400007825"/>
    <property type="gene ID" value="PGSC0003DMG403003025"/>
</dbReference>
<feature type="domain" description="Disease resistance protein At4g27190-like leucine-rich repeats" evidence="2">
    <location>
        <begin position="5"/>
        <end position="83"/>
    </location>
</feature>
<dbReference type="InterPro" id="IPR050905">
    <property type="entry name" value="Plant_NBS-LRR"/>
</dbReference>
<dbReference type="Proteomes" id="UP000011115">
    <property type="component" value="Unassembled WGS sequence"/>
</dbReference>
<protein>
    <submittedName>
        <fullName evidence="3">Disease resistance protein; Calcium-binding EF-hand; AAA ATPase</fullName>
    </submittedName>
</protein>
<dbReference type="Pfam" id="PF23247">
    <property type="entry name" value="LRR_RPS2"/>
    <property type="match status" value="1"/>
</dbReference>
<dbReference type="Gramene" id="PGSC0003DMT400007825">
    <property type="protein sequence ID" value="PGSC0003DMT400007825"/>
    <property type="gene ID" value="PGSC0003DMG403003025"/>
</dbReference>
<reference evidence="4" key="1">
    <citation type="journal article" date="2011" name="Nature">
        <title>Genome sequence and analysis of the tuber crop potato.</title>
        <authorList>
            <consortium name="The Potato Genome Sequencing Consortium"/>
        </authorList>
    </citation>
    <scope>NUCLEOTIDE SEQUENCE [LARGE SCALE GENOMIC DNA]</scope>
    <source>
        <strain evidence="4">cv. DM1-3 516 R44</strain>
    </source>
</reference>
<dbReference type="ExpressionAtlas" id="M0ZTK7">
    <property type="expression patterns" value="baseline and differential"/>
</dbReference>
<dbReference type="PaxDb" id="4113-PGSC0003DMT400007825"/>
<evidence type="ECO:0000256" key="1">
    <source>
        <dbReference type="ARBA" id="ARBA00022821"/>
    </source>
</evidence>
<keyword evidence="4" id="KW-1185">Reference proteome</keyword>
<dbReference type="HOGENOM" id="CLU_1443363_0_0_1"/>
<evidence type="ECO:0000313" key="3">
    <source>
        <dbReference type="EnsemblPlants" id="PGSC0003DMT400007825"/>
    </source>
</evidence>
<dbReference type="SUPFAM" id="SSF52047">
    <property type="entry name" value="RNI-like"/>
    <property type="match status" value="1"/>
</dbReference>
<dbReference type="AlphaFoldDB" id="M0ZTK7"/>
<evidence type="ECO:0000259" key="2">
    <source>
        <dbReference type="Pfam" id="PF23247"/>
    </source>
</evidence>
<proteinExistence type="predicted"/>
<dbReference type="PANTHER" id="PTHR33463">
    <property type="entry name" value="NB-ARC DOMAIN-CONTAINING PROTEIN-RELATED"/>
    <property type="match status" value="1"/>
</dbReference>
<sequence length="235" mass="27049">MSPSVAKGVLNLRILKIGYCESMEEVITEEEQHGEEVMPLFPLLEKLELCRLPKLGHFFLTKHALKFLFLRVVEISNCPEMETFVQQGSVSIPSLESVNNDDEVKRVDLNKAMFNSKKLDVSISGQRCSESPNTRYKRCLSMEEVITKEEQQGERILTLFPLLEKLELYRVPKLAHFFLTECALEIPCLEEVRIHDCPEMKTLIKQETSVSTPCLKSVNNDYRVKVGDLNIWTQQ</sequence>
<dbReference type="PANTHER" id="PTHR33463:SF198">
    <property type="entry name" value="RPP4C3"/>
    <property type="match status" value="1"/>
</dbReference>
<organism evidence="3 4">
    <name type="scientific">Solanum tuberosum</name>
    <name type="common">Potato</name>
    <dbReference type="NCBI Taxonomy" id="4113"/>
    <lineage>
        <taxon>Eukaryota</taxon>
        <taxon>Viridiplantae</taxon>
        <taxon>Streptophyta</taxon>
        <taxon>Embryophyta</taxon>
        <taxon>Tracheophyta</taxon>
        <taxon>Spermatophyta</taxon>
        <taxon>Magnoliopsida</taxon>
        <taxon>eudicotyledons</taxon>
        <taxon>Gunneridae</taxon>
        <taxon>Pentapetalae</taxon>
        <taxon>asterids</taxon>
        <taxon>lamiids</taxon>
        <taxon>Solanales</taxon>
        <taxon>Solanaceae</taxon>
        <taxon>Solanoideae</taxon>
        <taxon>Solaneae</taxon>
        <taxon>Solanum</taxon>
    </lineage>
</organism>
<dbReference type="eggNOG" id="ENOG502SU9D">
    <property type="taxonomic scope" value="Eukaryota"/>
</dbReference>
<reference evidence="3" key="2">
    <citation type="submission" date="2015-06" db="UniProtKB">
        <authorList>
            <consortium name="EnsemblPlants"/>
        </authorList>
    </citation>
    <scope>IDENTIFICATION</scope>
    <source>
        <strain evidence="3">DM1-3 516 R44</strain>
    </source>
</reference>
<dbReference type="InterPro" id="IPR057135">
    <property type="entry name" value="At4g27190-like_LRR"/>
</dbReference>
<evidence type="ECO:0000313" key="4">
    <source>
        <dbReference type="Proteomes" id="UP000011115"/>
    </source>
</evidence>
<keyword evidence="1" id="KW-0611">Plant defense</keyword>
<accession>M0ZTK7</accession>
<name>M0ZTK7_SOLTU</name>